<dbReference type="Gramene" id="TKV99338">
    <property type="protein sequence ID" value="TKV99338"/>
    <property type="gene ID" value="SEVIR_8G036300v2"/>
</dbReference>
<keyword evidence="2" id="KW-1185">Reference proteome</keyword>
<dbReference type="Proteomes" id="UP000298652">
    <property type="component" value="Chromosome 8"/>
</dbReference>
<gene>
    <name evidence="1" type="ORF">SEVIR_8G036300v2</name>
</gene>
<proteinExistence type="predicted"/>
<protein>
    <submittedName>
        <fullName evidence="1">Uncharacterized protein</fullName>
    </submittedName>
</protein>
<name>A0A4U6TFL6_SETVI</name>
<organism evidence="1 2">
    <name type="scientific">Setaria viridis</name>
    <name type="common">Green bristlegrass</name>
    <name type="synonym">Setaria italica subsp. viridis</name>
    <dbReference type="NCBI Taxonomy" id="4556"/>
    <lineage>
        <taxon>Eukaryota</taxon>
        <taxon>Viridiplantae</taxon>
        <taxon>Streptophyta</taxon>
        <taxon>Embryophyta</taxon>
        <taxon>Tracheophyta</taxon>
        <taxon>Spermatophyta</taxon>
        <taxon>Magnoliopsida</taxon>
        <taxon>Liliopsida</taxon>
        <taxon>Poales</taxon>
        <taxon>Poaceae</taxon>
        <taxon>PACMAD clade</taxon>
        <taxon>Panicoideae</taxon>
        <taxon>Panicodae</taxon>
        <taxon>Paniceae</taxon>
        <taxon>Cenchrinae</taxon>
        <taxon>Setaria</taxon>
    </lineage>
</organism>
<dbReference type="EMBL" id="CM016559">
    <property type="protein sequence ID" value="TKV99338.1"/>
    <property type="molecule type" value="Genomic_DNA"/>
</dbReference>
<dbReference type="AlphaFoldDB" id="A0A4U6TFL6"/>
<sequence length="88" mass="9750">MRCQQHRWAHNTCIRAQKRRTGRGLRFTATSASMQCSAGLREAAIGGGAVRPRRWRKPRVVCGRCLVQAGVRHDRGSARTGAARRPLG</sequence>
<evidence type="ECO:0000313" key="1">
    <source>
        <dbReference type="EMBL" id="TKV99338.1"/>
    </source>
</evidence>
<reference evidence="1" key="1">
    <citation type="submission" date="2019-03" db="EMBL/GenBank/DDBJ databases">
        <title>WGS assembly of Setaria viridis.</title>
        <authorList>
            <person name="Huang P."/>
            <person name="Jenkins J."/>
            <person name="Grimwood J."/>
            <person name="Barry K."/>
            <person name="Healey A."/>
            <person name="Mamidi S."/>
            <person name="Sreedasyam A."/>
            <person name="Shu S."/>
            <person name="Feldman M."/>
            <person name="Wu J."/>
            <person name="Yu Y."/>
            <person name="Chen C."/>
            <person name="Johnson J."/>
            <person name="Rokhsar D."/>
            <person name="Baxter I."/>
            <person name="Schmutz J."/>
            <person name="Brutnell T."/>
            <person name="Kellogg E."/>
        </authorList>
    </citation>
    <scope>NUCLEOTIDE SEQUENCE [LARGE SCALE GENOMIC DNA]</scope>
</reference>
<accession>A0A4U6TFL6</accession>
<evidence type="ECO:0000313" key="2">
    <source>
        <dbReference type="Proteomes" id="UP000298652"/>
    </source>
</evidence>